<dbReference type="SUPFAM" id="SSF52743">
    <property type="entry name" value="Subtilisin-like"/>
    <property type="match status" value="1"/>
</dbReference>
<dbReference type="Gene3D" id="3.40.50.200">
    <property type="entry name" value="Peptidase S8/S53 domain"/>
    <property type="match status" value="1"/>
</dbReference>
<protein>
    <recommendedName>
        <fullName evidence="5">Peptidase S8/S53 domain-containing protein</fullName>
    </recommendedName>
</protein>
<organism evidence="6 7">
    <name type="scientific">Mycoplasmopsis agassizii</name>
    <dbReference type="NCBI Taxonomy" id="33922"/>
    <lineage>
        <taxon>Bacteria</taxon>
        <taxon>Bacillati</taxon>
        <taxon>Mycoplasmatota</taxon>
        <taxon>Mycoplasmoidales</taxon>
        <taxon>Metamycoplasmataceae</taxon>
        <taxon>Mycoplasmopsis</taxon>
    </lineage>
</organism>
<dbReference type="InterPro" id="IPR050131">
    <property type="entry name" value="Peptidase_S8_subtilisin-like"/>
</dbReference>
<feature type="domain" description="Peptidase S8/S53" evidence="5">
    <location>
        <begin position="247"/>
        <end position="494"/>
    </location>
</feature>
<name>A0ABX4H4Z6_9BACT</name>
<reference evidence="6" key="1">
    <citation type="submission" date="2017-08" db="EMBL/GenBank/DDBJ databases">
        <authorList>
            <person name="Alvarez-Ponce D."/>
            <person name="Weitzman C.L."/>
            <person name="Tillett R.L."/>
            <person name="Sandmeier F.C."/>
            <person name="Tracy C.R."/>
        </authorList>
    </citation>
    <scope>NUCLEOTIDE SEQUENCE [LARGE SCALE GENOMIC DNA]</scope>
    <source>
        <strain evidence="6">PS6</strain>
    </source>
</reference>
<comment type="similarity">
    <text evidence="1">Belongs to the peptidase S8 family.</text>
</comment>
<evidence type="ECO:0000313" key="6">
    <source>
        <dbReference type="EMBL" id="PAF54882.1"/>
    </source>
</evidence>
<dbReference type="InterPro" id="IPR036852">
    <property type="entry name" value="Peptidase_S8/S53_dom_sf"/>
</dbReference>
<gene>
    <name evidence="6" type="ORF">CJF60_04055</name>
</gene>
<keyword evidence="7" id="KW-1185">Reference proteome</keyword>
<comment type="caution">
    <text evidence="6">The sequence shown here is derived from an EMBL/GenBank/DDBJ whole genome shotgun (WGS) entry which is preliminary data.</text>
</comment>
<dbReference type="Pfam" id="PF00082">
    <property type="entry name" value="Peptidase_S8"/>
    <property type="match status" value="1"/>
</dbReference>
<dbReference type="RefSeq" id="WP_095279149.1">
    <property type="nucleotide sequence ID" value="NZ_NQMN01000002.1"/>
</dbReference>
<accession>A0ABX4H4Z6</accession>
<keyword evidence="2" id="KW-0645">Protease</keyword>
<dbReference type="EMBL" id="NQMN01000002">
    <property type="protein sequence ID" value="PAF54882.1"/>
    <property type="molecule type" value="Genomic_DNA"/>
</dbReference>
<evidence type="ECO:0000313" key="7">
    <source>
        <dbReference type="Proteomes" id="UP000217033"/>
    </source>
</evidence>
<keyword evidence="3" id="KW-0378">Hydrolase</keyword>
<proteinExistence type="inferred from homology"/>
<dbReference type="InterPro" id="IPR000209">
    <property type="entry name" value="Peptidase_S8/S53_dom"/>
</dbReference>
<dbReference type="PANTHER" id="PTHR43806">
    <property type="entry name" value="PEPTIDASE S8"/>
    <property type="match status" value="1"/>
</dbReference>
<dbReference type="Proteomes" id="UP000217033">
    <property type="component" value="Unassembled WGS sequence"/>
</dbReference>
<sequence>MAKAILSIANIVSTSVLPIQTVSTVQTEKANNHLQDFNFENLFKITRNGYDENLRLSRLNKSVEVLVRIKDHVDFSEYEKNKDITPITKQYILQNQNFVNSLEGLLLDLSFYTISNTTPYITFVFKSRENLENNLLLLASKENSVSINSYEDNELDKTQRNMSAGSVLLSYQYDYDQSVFEKQFKLVGALDRRKKDALVSDLQKRYSFKNKVNKIKLGVVEASNNISKDNILFKNKNLHFYSKNGITQHSFEKSSHADKVSSIIAGTNGLDTFIDDIYSVHVNNFDTKTGKETGDFVYERIEKFDWLISSGVKVINNSYGIEGDRNKALEEINTYKYNERAYYLDFIARKYGIINVFSAGNDGNKPTFVTGGSTLSQNSIAVGATNITGDELSTISQYKFFDEKILAKPLIVAPGEEYRFPSFEKNDNSLSKPKRGTSYSAPIVTGLITMLIRNNYNLYGKPEAILAILTAGSNPISKYKSKKANGLNEKVGAGLVNYELMQKAADNVQSIHVNENNKRQEILLPKLSKGQMIAISTAWLFDAGYLKFSEFDPSYVKKTATYEDFDKTYLSLAKDKDKKFWNFTDYLKRKYGENWYIPTDINIYLEKWNELSDTWEDVSNSSSLTSNIEFIRLEIKESGKYRVVIKQNSPTKGKTDTKGAITYVIT</sequence>
<evidence type="ECO:0000256" key="3">
    <source>
        <dbReference type="ARBA" id="ARBA00022801"/>
    </source>
</evidence>
<dbReference type="InterPro" id="IPR023828">
    <property type="entry name" value="Peptidase_S8_Ser-AS"/>
</dbReference>
<evidence type="ECO:0000259" key="5">
    <source>
        <dbReference type="Pfam" id="PF00082"/>
    </source>
</evidence>
<evidence type="ECO:0000256" key="2">
    <source>
        <dbReference type="ARBA" id="ARBA00022670"/>
    </source>
</evidence>
<keyword evidence="4" id="KW-0720">Serine protease</keyword>
<evidence type="ECO:0000256" key="4">
    <source>
        <dbReference type="ARBA" id="ARBA00022825"/>
    </source>
</evidence>
<dbReference type="PANTHER" id="PTHR43806:SF11">
    <property type="entry name" value="CEREVISIN-RELATED"/>
    <property type="match status" value="1"/>
</dbReference>
<dbReference type="PROSITE" id="PS00138">
    <property type="entry name" value="SUBTILASE_SER"/>
    <property type="match status" value="1"/>
</dbReference>
<evidence type="ECO:0000256" key="1">
    <source>
        <dbReference type="ARBA" id="ARBA00011073"/>
    </source>
</evidence>